<dbReference type="EMBL" id="JBHSQQ010000046">
    <property type="protein sequence ID" value="MFC5941996.1"/>
    <property type="molecule type" value="Genomic_DNA"/>
</dbReference>
<evidence type="ECO:0000313" key="1">
    <source>
        <dbReference type="EMBL" id="MFC5941996.1"/>
    </source>
</evidence>
<proteinExistence type="predicted"/>
<comment type="caution">
    <text evidence="1">The sequence shown here is derived from an EMBL/GenBank/DDBJ whole genome shotgun (WGS) entry which is preliminary data.</text>
</comment>
<accession>A0ABW1HNT0</accession>
<protein>
    <submittedName>
        <fullName evidence="1">Uncharacterized protein</fullName>
    </submittedName>
</protein>
<name>A0ABW1HNT0_9ACTN</name>
<keyword evidence="2" id="KW-1185">Reference proteome</keyword>
<organism evidence="1 2">
    <name type="scientific">Micromonospora harpali</name>
    <dbReference type="NCBI Taxonomy" id="1490225"/>
    <lineage>
        <taxon>Bacteria</taxon>
        <taxon>Bacillati</taxon>
        <taxon>Actinomycetota</taxon>
        <taxon>Actinomycetes</taxon>
        <taxon>Micromonosporales</taxon>
        <taxon>Micromonosporaceae</taxon>
        <taxon>Micromonospora</taxon>
    </lineage>
</organism>
<sequence>MTAVRFTNSQRGYLIVCAPLAVTTGALAHRIDRYTIGIDADGTTVVEPLHTFHGQRRHIVWPACQPAPTDDDPHSGRGWAELSAGWADHRGALACPQCFPPEVTG</sequence>
<gene>
    <name evidence="1" type="ORF">ACFPZ4_10960</name>
</gene>
<dbReference type="Proteomes" id="UP001596207">
    <property type="component" value="Unassembled WGS sequence"/>
</dbReference>
<dbReference type="RefSeq" id="WP_353900195.1">
    <property type="nucleotide sequence ID" value="NZ_CP158970.1"/>
</dbReference>
<evidence type="ECO:0000313" key="2">
    <source>
        <dbReference type="Proteomes" id="UP001596207"/>
    </source>
</evidence>
<reference evidence="2" key="1">
    <citation type="journal article" date="2019" name="Int. J. Syst. Evol. Microbiol.">
        <title>The Global Catalogue of Microorganisms (GCM) 10K type strain sequencing project: providing services to taxonomists for standard genome sequencing and annotation.</title>
        <authorList>
            <consortium name="The Broad Institute Genomics Platform"/>
            <consortium name="The Broad Institute Genome Sequencing Center for Infectious Disease"/>
            <person name="Wu L."/>
            <person name="Ma J."/>
        </authorList>
    </citation>
    <scope>NUCLEOTIDE SEQUENCE [LARGE SCALE GENOMIC DNA]</scope>
    <source>
        <strain evidence="2">CGMCC 4.7173</strain>
    </source>
</reference>